<evidence type="ECO:0000313" key="3">
    <source>
        <dbReference type="Proteomes" id="UP000266178"/>
    </source>
</evidence>
<evidence type="ECO:0000313" key="2">
    <source>
        <dbReference type="EMBL" id="RIH92241.1"/>
    </source>
</evidence>
<evidence type="ECO:0000256" key="1">
    <source>
        <dbReference type="SAM" id="SignalP"/>
    </source>
</evidence>
<protein>
    <submittedName>
        <fullName evidence="2">40-residue YVTN family beta-propeller repeat protein</fullName>
    </submittedName>
</protein>
<dbReference type="RefSeq" id="WP_119357280.1">
    <property type="nucleotide sequence ID" value="NZ_BJXM01000039.1"/>
</dbReference>
<dbReference type="InterPro" id="IPR051200">
    <property type="entry name" value="Host-pathogen_enzymatic-act"/>
</dbReference>
<keyword evidence="1" id="KW-0732">Signal</keyword>
<accession>A0A399FC73</accession>
<dbReference type="InterPro" id="IPR011044">
    <property type="entry name" value="Quino_amine_DH_bsu"/>
</dbReference>
<dbReference type="SUPFAM" id="SSF50969">
    <property type="entry name" value="YVTN repeat-like/Quinoprotein amine dehydrogenase"/>
    <property type="match status" value="1"/>
</dbReference>
<proteinExistence type="predicted"/>
<dbReference type="PROSITE" id="PS51257">
    <property type="entry name" value="PROKAR_LIPOPROTEIN"/>
    <property type="match status" value="1"/>
</dbReference>
<dbReference type="InterPro" id="IPR015943">
    <property type="entry name" value="WD40/YVTN_repeat-like_dom_sf"/>
</dbReference>
<sequence>MRIAAIFALGLAVTACSAVGPSGGHLVLVSQAGSSTVAVIDPTQGKTIQRITVGGLPHRMMLSPDGRKVYVVLVGSQAVAEIDVRSLAVTRTFLTAPVPERRADGTLIQAHFDQGAFAQTNCFACHNPGGAKPFIVGERPVGIALSSDASRLFISHIRQGLLSEIDLQSGVMVRFERLPPSGAASEAADLARVGSRLVVALRPHQPSTEAGAVRWLDEQTWQTLAEAPTGADPASVLPLEEGALVSNFESNTLSLHAPGAAPLGFTVTPGPLGMLRVGEGQVLSLNYYSNTVSLLDLKTGLSENHWLELAGKTFVNPTHAALSPDGRQVYIVSSGTEGNLLVFDLNSKRIARAIPIDGLSFDAVVIPQQVRR</sequence>
<organism evidence="2 3">
    <name type="scientific">Meiothermus granaticius NBRC 107808</name>
    <dbReference type="NCBI Taxonomy" id="1227551"/>
    <lineage>
        <taxon>Bacteria</taxon>
        <taxon>Thermotogati</taxon>
        <taxon>Deinococcota</taxon>
        <taxon>Deinococci</taxon>
        <taxon>Thermales</taxon>
        <taxon>Thermaceae</taxon>
        <taxon>Meiothermus</taxon>
    </lineage>
</organism>
<reference evidence="2 3" key="1">
    <citation type="submission" date="2018-08" db="EMBL/GenBank/DDBJ databases">
        <title>Meiothermus granaticius genome AF-68 sequencing project.</title>
        <authorList>
            <person name="Da Costa M.S."/>
            <person name="Albuquerque L."/>
            <person name="Raposo P."/>
            <person name="Froufe H.J.C."/>
            <person name="Barroso C.S."/>
            <person name="Egas C."/>
        </authorList>
    </citation>
    <scope>NUCLEOTIDE SEQUENCE [LARGE SCALE GENOMIC DNA]</scope>
    <source>
        <strain evidence="2 3">AF-68</strain>
    </source>
</reference>
<comment type="caution">
    <text evidence="2">The sequence shown here is derived from an EMBL/GenBank/DDBJ whole genome shotgun (WGS) entry which is preliminary data.</text>
</comment>
<dbReference type="EMBL" id="QWLB01000022">
    <property type="protein sequence ID" value="RIH92241.1"/>
    <property type="molecule type" value="Genomic_DNA"/>
</dbReference>
<dbReference type="Proteomes" id="UP000266178">
    <property type="component" value="Unassembled WGS sequence"/>
</dbReference>
<dbReference type="Gene3D" id="2.130.10.10">
    <property type="entry name" value="YVTN repeat-like/Quinoprotein amine dehydrogenase"/>
    <property type="match status" value="3"/>
</dbReference>
<feature type="chain" id="PRO_5030071923" evidence="1">
    <location>
        <begin position="18"/>
        <end position="372"/>
    </location>
</feature>
<dbReference type="PANTHER" id="PTHR47197">
    <property type="entry name" value="PROTEIN NIRF"/>
    <property type="match status" value="1"/>
</dbReference>
<gene>
    <name evidence="2" type="ORF">Mgrana_01791</name>
</gene>
<name>A0A399FC73_9DEIN</name>
<dbReference type="OrthoDB" id="9776991at2"/>
<dbReference type="PANTHER" id="PTHR47197:SF3">
    <property type="entry name" value="DIHYDRO-HEME D1 DEHYDROGENASE"/>
    <property type="match status" value="1"/>
</dbReference>
<feature type="signal peptide" evidence="1">
    <location>
        <begin position="1"/>
        <end position="17"/>
    </location>
</feature>
<dbReference type="AlphaFoldDB" id="A0A399FC73"/>
<keyword evidence="3" id="KW-1185">Reference proteome</keyword>